<evidence type="ECO:0000256" key="1">
    <source>
        <dbReference type="ARBA" id="ARBA00007362"/>
    </source>
</evidence>
<dbReference type="PANTHER" id="PTHR22911:SF137">
    <property type="entry name" value="SOLUTE CARRIER FAMILY 35 MEMBER G2-RELATED"/>
    <property type="match status" value="1"/>
</dbReference>
<feature type="transmembrane region" description="Helical" evidence="2">
    <location>
        <begin position="176"/>
        <end position="199"/>
    </location>
</feature>
<evidence type="ECO:0000256" key="2">
    <source>
        <dbReference type="SAM" id="Phobius"/>
    </source>
</evidence>
<gene>
    <name evidence="4" type="ORF">ELLFYP34_02309</name>
</gene>
<sequence>MSKGVVAAICAAFSAGMIPIFTKLMMNAGLTSAQVLFFRYMWVFIMAGGWMMIRKKSFRITRKQLCALFFFTVAGYGGATFLLASSFNFLPVGMATMLYFTYPMFVMLIMTLLFKEKPTKIKTASLLLAVFGILWLMNFDFSIVNIGSVLAVGAGLAYGVYLVGIRKSSMKNMDNMAIVFYLAGISCVLFFCQGCLTGTPDFLTIGPLELFYGLILGFITVFVLGVVAFAIKAIGPTKTSLIISFEAVVSLVMGILVFSEPYGVNTWVGSILMTLSVIFITRENTEEALVTAEK</sequence>
<dbReference type="Pfam" id="PF00892">
    <property type="entry name" value="EamA"/>
    <property type="match status" value="2"/>
</dbReference>
<dbReference type="EMBL" id="CACRTR010000005">
    <property type="protein sequence ID" value="VYT94715.1"/>
    <property type="molecule type" value="Genomic_DNA"/>
</dbReference>
<feature type="transmembrane region" description="Helical" evidence="2">
    <location>
        <begin position="65"/>
        <end position="84"/>
    </location>
</feature>
<reference evidence="4" key="1">
    <citation type="submission" date="2019-11" db="EMBL/GenBank/DDBJ databases">
        <authorList>
            <person name="Feng L."/>
        </authorList>
    </citation>
    <scope>NUCLEOTIDE SEQUENCE</scope>
    <source>
        <strain evidence="4">ElimosumLFYP34</strain>
    </source>
</reference>
<proteinExistence type="inferred from homology"/>
<feature type="transmembrane region" description="Helical" evidence="2">
    <location>
        <begin position="121"/>
        <end position="137"/>
    </location>
</feature>
<feature type="transmembrane region" description="Helical" evidence="2">
    <location>
        <begin position="143"/>
        <end position="164"/>
    </location>
</feature>
<dbReference type="SUPFAM" id="SSF103481">
    <property type="entry name" value="Multidrug resistance efflux transporter EmrE"/>
    <property type="match status" value="2"/>
</dbReference>
<comment type="similarity">
    <text evidence="1">Belongs to the EamA transporter family.</text>
</comment>
<organism evidence="4">
    <name type="scientific">Eubacterium limosum</name>
    <dbReference type="NCBI Taxonomy" id="1736"/>
    <lineage>
        <taxon>Bacteria</taxon>
        <taxon>Bacillati</taxon>
        <taxon>Bacillota</taxon>
        <taxon>Clostridia</taxon>
        <taxon>Eubacteriales</taxon>
        <taxon>Eubacteriaceae</taxon>
        <taxon>Eubacterium</taxon>
    </lineage>
</organism>
<name>A0A6N3AQG8_EUBLI</name>
<feature type="transmembrane region" description="Helical" evidence="2">
    <location>
        <begin position="241"/>
        <end position="258"/>
    </location>
</feature>
<dbReference type="PANTHER" id="PTHR22911">
    <property type="entry name" value="ACYL-MALONYL CONDENSING ENZYME-RELATED"/>
    <property type="match status" value="1"/>
</dbReference>
<keyword evidence="2" id="KW-0472">Membrane</keyword>
<dbReference type="GO" id="GO:0016020">
    <property type="term" value="C:membrane"/>
    <property type="evidence" value="ECO:0007669"/>
    <property type="project" value="InterPro"/>
</dbReference>
<feature type="transmembrane region" description="Helical" evidence="2">
    <location>
        <begin position="96"/>
        <end position="114"/>
    </location>
</feature>
<feature type="transmembrane region" description="Helical" evidence="2">
    <location>
        <begin position="264"/>
        <end position="281"/>
    </location>
</feature>
<feature type="domain" description="EamA" evidence="3">
    <location>
        <begin position="146"/>
        <end position="281"/>
    </location>
</feature>
<protein>
    <submittedName>
        <fullName evidence="4">EamA-like transporter family protein</fullName>
    </submittedName>
</protein>
<feature type="transmembrane region" description="Helical" evidence="2">
    <location>
        <begin position="211"/>
        <end position="234"/>
    </location>
</feature>
<feature type="domain" description="EamA" evidence="3">
    <location>
        <begin position="3"/>
        <end position="136"/>
    </location>
</feature>
<dbReference type="AlphaFoldDB" id="A0A6N3AQG8"/>
<evidence type="ECO:0000313" key="4">
    <source>
        <dbReference type="EMBL" id="VYT94715.1"/>
    </source>
</evidence>
<dbReference type="InterPro" id="IPR037185">
    <property type="entry name" value="EmrE-like"/>
</dbReference>
<feature type="transmembrane region" description="Helical" evidence="2">
    <location>
        <begin position="33"/>
        <end position="53"/>
    </location>
</feature>
<evidence type="ECO:0000259" key="3">
    <source>
        <dbReference type="Pfam" id="PF00892"/>
    </source>
</evidence>
<dbReference type="InterPro" id="IPR000620">
    <property type="entry name" value="EamA_dom"/>
</dbReference>
<accession>A0A6N3AQG8</accession>
<keyword evidence="2" id="KW-1133">Transmembrane helix</keyword>
<keyword evidence="2" id="KW-0812">Transmembrane</keyword>